<evidence type="ECO:0000313" key="3">
    <source>
        <dbReference type="Proteomes" id="UP000233256"/>
    </source>
</evidence>
<gene>
    <name evidence="2" type="ORF">CVV64_22105</name>
</gene>
<evidence type="ECO:0000313" key="2">
    <source>
        <dbReference type="EMBL" id="PKK87441.1"/>
    </source>
</evidence>
<name>A0A2N1PGH1_9BACT</name>
<dbReference type="InterPro" id="IPR001584">
    <property type="entry name" value="Integrase_cat-core"/>
</dbReference>
<organism evidence="2 3">
    <name type="scientific">Candidatus Wallbacteria bacterium HGW-Wallbacteria-1</name>
    <dbReference type="NCBI Taxonomy" id="2013854"/>
    <lineage>
        <taxon>Bacteria</taxon>
        <taxon>Candidatus Walliibacteriota</taxon>
    </lineage>
</organism>
<comment type="caution">
    <text evidence="2">The sequence shown here is derived from an EMBL/GenBank/DDBJ whole genome shotgun (WGS) entry which is preliminary data.</text>
</comment>
<protein>
    <recommendedName>
        <fullName evidence="1">Integrase catalytic domain-containing protein</fullName>
    </recommendedName>
</protein>
<dbReference type="GO" id="GO:0003676">
    <property type="term" value="F:nucleic acid binding"/>
    <property type="evidence" value="ECO:0007669"/>
    <property type="project" value="InterPro"/>
</dbReference>
<sequence length="374" mass="43276">MKDGQKYYILAAILSASRCRYVKLFNRPLTTRDLIESLCDCFTYYGGMPHEICIDQDHLMVVDENKGDVILTRDFQQYRDEMGFDLYVCRKADPESKGKVENLVKFVKRSFFSTRSFSDLQEARERLGKWLVRRANGKKCAATGRKPCEHLEEERSYLKPVRNSIFAVADKSQREPRKVDKLGQVSVRGAKLRLPSEYASRTVSVFISADEVHIFDPLNNETIAVYSLKTGLSRAPIVRQKSLRQGRYDDLKKTLSDRFHFKEWKQFVEENFQKYHRYFSDQYNDFGRKFPTEPDQKAFEESVSYCLTNNTVSMSNLCDTYVFILGGNSLEPEKPTKSHNLLANKRYQSPVVATRKVETYTKLVAAEPAMEVAA</sequence>
<feature type="domain" description="Integrase catalytic" evidence="1">
    <location>
        <begin position="1"/>
        <end position="155"/>
    </location>
</feature>
<dbReference type="EMBL" id="PGXC01000151">
    <property type="protein sequence ID" value="PKK87441.1"/>
    <property type="molecule type" value="Genomic_DNA"/>
</dbReference>
<dbReference type="Gene3D" id="3.30.420.10">
    <property type="entry name" value="Ribonuclease H-like superfamily/Ribonuclease H"/>
    <property type="match status" value="1"/>
</dbReference>
<dbReference type="PANTHER" id="PTHR35004">
    <property type="entry name" value="TRANSPOSASE RV3428C-RELATED"/>
    <property type="match status" value="1"/>
</dbReference>
<dbReference type="Proteomes" id="UP000233256">
    <property type="component" value="Unassembled WGS sequence"/>
</dbReference>
<proteinExistence type="predicted"/>
<dbReference type="AlphaFoldDB" id="A0A2N1PGH1"/>
<dbReference type="InterPro" id="IPR036397">
    <property type="entry name" value="RNaseH_sf"/>
</dbReference>
<dbReference type="PROSITE" id="PS50994">
    <property type="entry name" value="INTEGRASE"/>
    <property type="match status" value="1"/>
</dbReference>
<dbReference type="InterPro" id="IPR012337">
    <property type="entry name" value="RNaseH-like_sf"/>
</dbReference>
<dbReference type="SUPFAM" id="SSF53098">
    <property type="entry name" value="Ribonuclease H-like"/>
    <property type="match status" value="1"/>
</dbReference>
<dbReference type="PANTHER" id="PTHR35004:SF7">
    <property type="entry name" value="INTEGRASE PROTEIN"/>
    <property type="match status" value="1"/>
</dbReference>
<evidence type="ECO:0000259" key="1">
    <source>
        <dbReference type="PROSITE" id="PS50994"/>
    </source>
</evidence>
<accession>A0A2N1PGH1</accession>
<dbReference type="GO" id="GO:0015074">
    <property type="term" value="P:DNA integration"/>
    <property type="evidence" value="ECO:0007669"/>
    <property type="project" value="InterPro"/>
</dbReference>
<reference evidence="2 3" key="1">
    <citation type="journal article" date="2017" name="ISME J.">
        <title>Potential for microbial H2 and metal transformations associated with novel bacteria and archaea in deep terrestrial subsurface sediments.</title>
        <authorList>
            <person name="Hernsdorf A.W."/>
            <person name="Amano Y."/>
            <person name="Miyakawa K."/>
            <person name="Ise K."/>
            <person name="Suzuki Y."/>
            <person name="Anantharaman K."/>
            <person name="Probst A."/>
            <person name="Burstein D."/>
            <person name="Thomas B.C."/>
            <person name="Banfield J.F."/>
        </authorList>
    </citation>
    <scope>NUCLEOTIDE SEQUENCE [LARGE SCALE GENOMIC DNA]</scope>
    <source>
        <strain evidence="2">HGW-Wallbacteria-1</strain>
    </source>
</reference>